<proteinExistence type="predicted"/>
<dbReference type="Gene3D" id="3.50.50.60">
    <property type="entry name" value="FAD/NAD(P)-binding domain"/>
    <property type="match status" value="1"/>
</dbReference>
<name>A0ABZ2W3N3_9GAMM</name>
<gene>
    <name evidence="1" type="ORF">NLK58_02830</name>
</gene>
<sequence length="76" mass="8241">MAKAVWFPDPRVGRLARKDQAWSVSDNRGGEQPGHPWFADHYIGLAGDWLSGGRVEGAFDSACGLVVEMNAVPTTQ</sequence>
<protein>
    <submittedName>
        <fullName evidence="1">Uncharacterized protein</fullName>
    </submittedName>
</protein>
<keyword evidence="2" id="KW-1185">Reference proteome</keyword>
<reference evidence="1 2" key="1">
    <citation type="submission" date="2022-07" db="EMBL/GenBank/DDBJ databases">
        <title>A copper resistant bacterium isolated from sediment samples of deep sea hydrothermal areas.</title>
        <authorList>
            <person name="Zeng X."/>
        </authorList>
    </citation>
    <scope>NUCLEOTIDE SEQUENCE [LARGE SCALE GENOMIC DNA]</scope>
    <source>
        <strain evidence="2">CuT 6</strain>
    </source>
</reference>
<dbReference type="RefSeq" id="WP_227539417.1">
    <property type="nucleotide sequence ID" value="NZ_CP101118.1"/>
</dbReference>
<organism evidence="1 2">
    <name type="scientific">Marinobacter metalliresistant</name>
    <dbReference type="NCBI Taxonomy" id="2961995"/>
    <lineage>
        <taxon>Bacteria</taxon>
        <taxon>Pseudomonadati</taxon>
        <taxon>Pseudomonadota</taxon>
        <taxon>Gammaproteobacteria</taxon>
        <taxon>Pseudomonadales</taxon>
        <taxon>Marinobacteraceae</taxon>
        <taxon>Marinobacter</taxon>
    </lineage>
</organism>
<dbReference type="InterPro" id="IPR036188">
    <property type="entry name" value="FAD/NAD-bd_sf"/>
</dbReference>
<accession>A0ABZ2W3N3</accession>
<dbReference type="Gene3D" id="3.90.660.10">
    <property type="match status" value="1"/>
</dbReference>
<dbReference type="EMBL" id="CP101118">
    <property type="protein sequence ID" value="WZF89165.1"/>
    <property type="molecule type" value="Genomic_DNA"/>
</dbReference>
<evidence type="ECO:0000313" key="1">
    <source>
        <dbReference type="EMBL" id="WZF89165.1"/>
    </source>
</evidence>
<dbReference type="Proteomes" id="UP001475781">
    <property type="component" value="Chromosome"/>
</dbReference>
<evidence type="ECO:0000313" key="2">
    <source>
        <dbReference type="Proteomes" id="UP001475781"/>
    </source>
</evidence>